<accession>A0A8T2NBK3</accession>
<dbReference type="OrthoDB" id="8953377at2759"/>
<feature type="region of interest" description="Disordered" evidence="1">
    <location>
        <begin position="108"/>
        <end position="131"/>
    </location>
</feature>
<feature type="compositionally biased region" description="Low complexity" evidence="1">
    <location>
        <begin position="268"/>
        <end position="283"/>
    </location>
</feature>
<feature type="compositionally biased region" description="Low complexity" evidence="1">
    <location>
        <begin position="244"/>
        <end position="253"/>
    </location>
</feature>
<dbReference type="Proteomes" id="UP000824540">
    <property type="component" value="Unassembled WGS sequence"/>
</dbReference>
<dbReference type="EMBL" id="JAFBMS010000090">
    <property type="protein sequence ID" value="KAG9337344.1"/>
    <property type="molecule type" value="Genomic_DNA"/>
</dbReference>
<sequence>MSALADSVVVHRDRGRSHERKHHSSSSSAKKQRYYSCDRYPGRESCQPKPTSASCAVSPSDEPPFSKQPHAPDPHLSPLLARPLPYVSVLADCFFIVSSCRLAVVQRKGAHTPGRGRRQLPQTPLTPRPGVAYRTANSSPVPTAAGGISASGVSTSGVTASGVSASGISVGGVARATGPCPGRLSRGLSEHEALLWGETSSPMPVTRIGSDPNLGQPHPQDGGASAGPDLFQDALSSQAGAGPGRAPRTGAPGSQQQGRGVPNGYHFALGLSAGPGSSAAAPPCHREAQEEEWC</sequence>
<evidence type="ECO:0000256" key="1">
    <source>
        <dbReference type="SAM" id="MobiDB-lite"/>
    </source>
</evidence>
<feature type="compositionally biased region" description="Basic residues" evidence="1">
    <location>
        <begin position="13"/>
        <end position="24"/>
    </location>
</feature>
<proteinExistence type="predicted"/>
<evidence type="ECO:0000313" key="3">
    <source>
        <dbReference type="Proteomes" id="UP000824540"/>
    </source>
</evidence>
<evidence type="ECO:0000313" key="2">
    <source>
        <dbReference type="EMBL" id="KAG9337344.1"/>
    </source>
</evidence>
<organism evidence="2 3">
    <name type="scientific">Albula glossodonta</name>
    <name type="common">roundjaw bonefish</name>
    <dbReference type="NCBI Taxonomy" id="121402"/>
    <lineage>
        <taxon>Eukaryota</taxon>
        <taxon>Metazoa</taxon>
        <taxon>Chordata</taxon>
        <taxon>Craniata</taxon>
        <taxon>Vertebrata</taxon>
        <taxon>Euteleostomi</taxon>
        <taxon>Actinopterygii</taxon>
        <taxon>Neopterygii</taxon>
        <taxon>Teleostei</taxon>
        <taxon>Albuliformes</taxon>
        <taxon>Albulidae</taxon>
        <taxon>Albula</taxon>
    </lineage>
</organism>
<dbReference type="AlphaFoldDB" id="A0A8T2NBK3"/>
<protein>
    <submittedName>
        <fullName evidence="2">Uncharacterized protein</fullName>
    </submittedName>
</protein>
<feature type="compositionally biased region" description="Polar residues" evidence="1">
    <location>
        <begin position="48"/>
        <end position="57"/>
    </location>
</feature>
<feature type="region of interest" description="Disordered" evidence="1">
    <location>
        <begin position="1"/>
        <end position="72"/>
    </location>
</feature>
<reference evidence="2" key="1">
    <citation type="thesis" date="2021" institute="BYU ScholarsArchive" country="Provo, UT, USA">
        <title>Applications of and Algorithms for Genome Assembly and Genomic Analyses with an Emphasis on Marine Teleosts.</title>
        <authorList>
            <person name="Pickett B.D."/>
        </authorList>
    </citation>
    <scope>NUCLEOTIDE SEQUENCE</scope>
    <source>
        <strain evidence="2">HI-2016</strain>
    </source>
</reference>
<keyword evidence="3" id="KW-1185">Reference proteome</keyword>
<comment type="caution">
    <text evidence="2">The sequence shown here is derived from an EMBL/GenBank/DDBJ whole genome shotgun (WGS) entry which is preliminary data.</text>
</comment>
<name>A0A8T2NBK3_9TELE</name>
<feature type="region of interest" description="Disordered" evidence="1">
    <location>
        <begin position="199"/>
        <end position="294"/>
    </location>
</feature>
<gene>
    <name evidence="2" type="ORF">JZ751_028912</name>
</gene>
<feature type="compositionally biased region" description="Basic residues" evidence="1">
    <location>
        <begin position="108"/>
        <end position="118"/>
    </location>
</feature>